<reference evidence="1" key="1">
    <citation type="submission" date="2018-05" db="EMBL/GenBank/DDBJ databases">
        <authorList>
            <person name="Lanie J.A."/>
            <person name="Ng W.-L."/>
            <person name="Kazmierczak K.M."/>
            <person name="Andrzejewski T.M."/>
            <person name="Davidsen T.M."/>
            <person name="Wayne K.J."/>
            <person name="Tettelin H."/>
            <person name="Glass J.I."/>
            <person name="Rusch D."/>
            <person name="Podicherti R."/>
            <person name="Tsui H.-C.T."/>
            <person name="Winkler M.E."/>
        </authorList>
    </citation>
    <scope>NUCLEOTIDE SEQUENCE</scope>
</reference>
<evidence type="ECO:0000313" key="1">
    <source>
        <dbReference type="EMBL" id="SVD05353.1"/>
    </source>
</evidence>
<accession>A0A382S634</accession>
<name>A0A382S634_9ZZZZ</name>
<gene>
    <name evidence="1" type="ORF">METZ01_LOCUS358207</name>
</gene>
<feature type="non-terminal residue" evidence="1">
    <location>
        <position position="1"/>
    </location>
</feature>
<proteinExistence type="predicted"/>
<dbReference type="EMBL" id="UINC01126704">
    <property type="protein sequence ID" value="SVD05353.1"/>
    <property type="molecule type" value="Genomic_DNA"/>
</dbReference>
<feature type="non-terminal residue" evidence="1">
    <location>
        <position position="42"/>
    </location>
</feature>
<dbReference type="AlphaFoldDB" id="A0A382S634"/>
<sequence>VHIVIHVPPFHCHLRGQVWLKNGSKKLKKVIGCWKAGKGVDG</sequence>
<organism evidence="1">
    <name type="scientific">marine metagenome</name>
    <dbReference type="NCBI Taxonomy" id="408172"/>
    <lineage>
        <taxon>unclassified sequences</taxon>
        <taxon>metagenomes</taxon>
        <taxon>ecological metagenomes</taxon>
    </lineage>
</organism>
<protein>
    <submittedName>
        <fullName evidence="1">Uncharacterized protein</fullName>
    </submittedName>
</protein>